<name>A0A9P4NEZ0_9PEZI</name>
<accession>A0A9P4NEZ0</accession>
<dbReference type="InterPro" id="IPR036188">
    <property type="entry name" value="FAD/NAD-bd_sf"/>
</dbReference>
<protein>
    <submittedName>
        <fullName evidence="7">DAO-domain-containing protein</fullName>
    </submittedName>
</protein>
<sequence>MLENLKREQNLNEGAKITVCESNVELAASTGTGGASGTHGYINHNSGWADAESTMRYLRKKVQDLRRCAFLTVPVERLLFSDDQSRCTGVQMEDGNFLTADLIIVAAGAWSPTLVDLRGRVMATGQVLTYIPVTPSEAEILSKTPVQLNMSSGLFIIPPPSQSALPSPPSAHCKGQLYLKIARHGYGYTNPKMIPHPEDPSLKSIEVSIPHTNPNTPKAKQKIPEEGQQALRSFLHLVIPPSSPLAAIADRPSEFSRICHYADTPDGHFLISYHPAYNKSLFIATGGSGHGFKFLPVIGEKIVDCLVGKCPVDFADKWSWGEPVEGPWESDGSRGGEKGMVLVDEMKKGGMKI</sequence>
<proteinExistence type="inferred from homology"/>
<dbReference type="Gene3D" id="3.30.9.10">
    <property type="entry name" value="D-Amino Acid Oxidase, subunit A, domain 2"/>
    <property type="match status" value="1"/>
</dbReference>
<dbReference type="PANTHER" id="PTHR10961:SF46">
    <property type="entry name" value="PEROXISOMAL SARCOSINE OXIDASE"/>
    <property type="match status" value="1"/>
</dbReference>
<reference evidence="7" key="1">
    <citation type="journal article" date="2020" name="Stud. Mycol.">
        <title>101 Dothideomycetes genomes: a test case for predicting lifestyles and emergence of pathogens.</title>
        <authorList>
            <person name="Haridas S."/>
            <person name="Albert R."/>
            <person name="Binder M."/>
            <person name="Bloem J."/>
            <person name="Labutti K."/>
            <person name="Salamov A."/>
            <person name="Andreopoulos B."/>
            <person name="Baker S."/>
            <person name="Barry K."/>
            <person name="Bills G."/>
            <person name="Bluhm B."/>
            <person name="Cannon C."/>
            <person name="Castanera R."/>
            <person name="Culley D."/>
            <person name="Daum C."/>
            <person name="Ezra D."/>
            <person name="Gonzalez J."/>
            <person name="Henrissat B."/>
            <person name="Kuo A."/>
            <person name="Liang C."/>
            <person name="Lipzen A."/>
            <person name="Lutzoni F."/>
            <person name="Magnuson J."/>
            <person name="Mondo S."/>
            <person name="Nolan M."/>
            <person name="Ohm R."/>
            <person name="Pangilinan J."/>
            <person name="Park H.-J."/>
            <person name="Ramirez L."/>
            <person name="Alfaro M."/>
            <person name="Sun H."/>
            <person name="Tritt A."/>
            <person name="Yoshinaga Y."/>
            <person name="Zwiers L.-H."/>
            <person name="Turgeon B."/>
            <person name="Goodwin S."/>
            <person name="Spatafora J."/>
            <person name="Crous P."/>
            <person name="Grigoriev I."/>
        </authorList>
    </citation>
    <scope>NUCLEOTIDE SEQUENCE</scope>
    <source>
        <strain evidence="7">CBS 130266</strain>
    </source>
</reference>
<comment type="caution">
    <text evidence="7">The sequence shown here is derived from an EMBL/GenBank/DDBJ whole genome shotgun (WGS) entry which is preliminary data.</text>
</comment>
<evidence type="ECO:0000313" key="7">
    <source>
        <dbReference type="EMBL" id="KAF2418496.1"/>
    </source>
</evidence>
<dbReference type="GO" id="GO:0004657">
    <property type="term" value="F:proline dehydrogenase activity"/>
    <property type="evidence" value="ECO:0007669"/>
    <property type="project" value="TreeGrafter"/>
</dbReference>
<evidence type="ECO:0000256" key="1">
    <source>
        <dbReference type="ARBA" id="ARBA00001974"/>
    </source>
</evidence>
<dbReference type="GO" id="GO:0050660">
    <property type="term" value="F:flavin adenine dinucleotide binding"/>
    <property type="evidence" value="ECO:0007669"/>
    <property type="project" value="InterPro"/>
</dbReference>
<keyword evidence="8" id="KW-1185">Reference proteome</keyword>
<dbReference type="SUPFAM" id="SSF51905">
    <property type="entry name" value="FAD/NAD(P)-binding domain"/>
    <property type="match status" value="1"/>
</dbReference>
<dbReference type="OrthoDB" id="2219495at2759"/>
<dbReference type="Gene3D" id="3.50.50.60">
    <property type="entry name" value="FAD/NAD(P)-binding domain"/>
    <property type="match status" value="1"/>
</dbReference>
<dbReference type="PANTHER" id="PTHR10961">
    <property type="entry name" value="PEROXISOMAL SARCOSINE OXIDASE"/>
    <property type="match status" value="1"/>
</dbReference>
<comment type="similarity">
    <text evidence="2">Belongs to the MSOX/MTOX family.</text>
</comment>
<evidence type="ECO:0000259" key="6">
    <source>
        <dbReference type="Pfam" id="PF01266"/>
    </source>
</evidence>
<evidence type="ECO:0000256" key="3">
    <source>
        <dbReference type="ARBA" id="ARBA00022630"/>
    </source>
</evidence>
<evidence type="ECO:0000256" key="4">
    <source>
        <dbReference type="ARBA" id="ARBA00022827"/>
    </source>
</evidence>
<comment type="cofactor">
    <cofactor evidence="1">
        <name>FAD</name>
        <dbReference type="ChEBI" id="CHEBI:57692"/>
    </cofactor>
</comment>
<dbReference type="GO" id="GO:0050031">
    <property type="term" value="F:L-pipecolate oxidase activity"/>
    <property type="evidence" value="ECO:0007669"/>
    <property type="project" value="TreeGrafter"/>
</dbReference>
<evidence type="ECO:0000256" key="2">
    <source>
        <dbReference type="ARBA" id="ARBA00010989"/>
    </source>
</evidence>
<dbReference type="InterPro" id="IPR006076">
    <property type="entry name" value="FAD-dep_OxRdtase"/>
</dbReference>
<dbReference type="Pfam" id="PF01266">
    <property type="entry name" value="DAO"/>
    <property type="match status" value="1"/>
</dbReference>
<dbReference type="InterPro" id="IPR045170">
    <property type="entry name" value="MTOX"/>
</dbReference>
<dbReference type="EMBL" id="MU007127">
    <property type="protein sequence ID" value="KAF2418496.1"/>
    <property type="molecule type" value="Genomic_DNA"/>
</dbReference>
<keyword evidence="5" id="KW-0560">Oxidoreductase</keyword>
<evidence type="ECO:0000256" key="5">
    <source>
        <dbReference type="ARBA" id="ARBA00023002"/>
    </source>
</evidence>
<dbReference type="GO" id="GO:0008115">
    <property type="term" value="F:sarcosine oxidase activity"/>
    <property type="evidence" value="ECO:0007669"/>
    <property type="project" value="TreeGrafter"/>
</dbReference>
<keyword evidence="4" id="KW-0274">FAD</keyword>
<gene>
    <name evidence="7" type="ORF">EJ08DRAFT_654266</name>
</gene>
<dbReference type="Proteomes" id="UP000800235">
    <property type="component" value="Unassembled WGS sequence"/>
</dbReference>
<dbReference type="AlphaFoldDB" id="A0A9P4NEZ0"/>
<keyword evidence="3" id="KW-0285">Flavoprotein</keyword>
<organism evidence="7 8">
    <name type="scientific">Tothia fuscella</name>
    <dbReference type="NCBI Taxonomy" id="1048955"/>
    <lineage>
        <taxon>Eukaryota</taxon>
        <taxon>Fungi</taxon>
        <taxon>Dikarya</taxon>
        <taxon>Ascomycota</taxon>
        <taxon>Pezizomycotina</taxon>
        <taxon>Dothideomycetes</taxon>
        <taxon>Pleosporomycetidae</taxon>
        <taxon>Venturiales</taxon>
        <taxon>Cylindrosympodiaceae</taxon>
        <taxon>Tothia</taxon>
    </lineage>
</organism>
<feature type="domain" description="FAD dependent oxidoreductase" evidence="6">
    <location>
        <begin position="38"/>
        <end position="304"/>
    </location>
</feature>
<evidence type="ECO:0000313" key="8">
    <source>
        <dbReference type="Proteomes" id="UP000800235"/>
    </source>
</evidence>